<reference evidence="1" key="1">
    <citation type="submission" date="2021-07" db="EMBL/GenBank/DDBJ databases">
        <title>Characterization of violacein-producing bacteria and related species.</title>
        <authorList>
            <person name="Wilson H.S."/>
            <person name="De Leon M.E."/>
        </authorList>
    </citation>
    <scope>NUCLEOTIDE SEQUENCE</scope>
    <source>
        <strain evidence="1">HSC-15S17</strain>
    </source>
</reference>
<dbReference type="EMBL" id="JAHTGR010000008">
    <property type="protein sequence ID" value="MBV6322421.1"/>
    <property type="molecule type" value="Genomic_DNA"/>
</dbReference>
<comment type="caution">
    <text evidence="1">The sequence shown here is derived from an EMBL/GenBank/DDBJ whole genome shotgun (WGS) entry which is preliminary data.</text>
</comment>
<evidence type="ECO:0000313" key="4">
    <source>
        <dbReference type="Proteomes" id="UP001162889"/>
    </source>
</evidence>
<protein>
    <recommendedName>
        <fullName evidence="5">DUF1851 domain-containing protein</fullName>
    </recommendedName>
</protein>
<dbReference type="EMBL" id="JALJZU010000009">
    <property type="protein sequence ID" value="MCP2010615.1"/>
    <property type="molecule type" value="Genomic_DNA"/>
</dbReference>
<evidence type="ECO:0000313" key="2">
    <source>
        <dbReference type="EMBL" id="MCP2010615.1"/>
    </source>
</evidence>
<dbReference type="Proteomes" id="UP001155901">
    <property type="component" value="Unassembled WGS sequence"/>
</dbReference>
<accession>A0AA41L0B5</accession>
<evidence type="ECO:0008006" key="5">
    <source>
        <dbReference type="Google" id="ProtNLM"/>
    </source>
</evidence>
<dbReference type="AlphaFoldDB" id="A0AA41L0B5"/>
<reference evidence="2" key="2">
    <citation type="submission" date="2022-03" db="EMBL/GenBank/DDBJ databases">
        <title>Genome Encyclopedia of Bacteria and Archaea VI: Functional Genomics of Type Strains.</title>
        <authorList>
            <person name="Whitman W."/>
        </authorList>
    </citation>
    <scope>NUCLEOTIDE SEQUENCE</scope>
    <source>
        <strain evidence="2">HSC-15S17</strain>
    </source>
</reference>
<gene>
    <name evidence="1" type="ORF">KVP70_15840</name>
    <name evidence="2" type="ORF">L1274_004357</name>
</gene>
<organism evidence="1 3">
    <name type="scientific">Duganella violaceipulchra</name>
    <dbReference type="NCBI Taxonomy" id="2849652"/>
    <lineage>
        <taxon>Bacteria</taxon>
        <taxon>Pseudomonadati</taxon>
        <taxon>Pseudomonadota</taxon>
        <taxon>Betaproteobacteria</taxon>
        <taxon>Burkholderiales</taxon>
        <taxon>Oxalobacteraceae</taxon>
        <taxon>Telluria group</taxon>
        <taxon>Duganella</taxon>
    </lineage>
</organism>
<dbReference type="Proteomes" id="UP001162889">
    <property type="component" value="Unassembled WGS sequence"/>
</dbReference>
<proteinExistence type="predicted"/>
<name>A0AA41L0B5_9BURK</name>
<sequence length="177" mass="19871">MNFSDWFSLTSAAEDGFVSVADGCVRSGLYEHGLITVPGQNLAAKTLMPWAWLIGTDVVALTITWSGDLFFWSPKYEAVFFLDVQRGQSTFVDRNVDYFFNDFLVADEIRNKVLRSGEFNSVNGLADELEYGQCYIQEPWARHGGGSNAGYGKGDIYVYFCLVSREVEIDLLSDRRG</sequence>
<keyword evidence="4" id="KW-1185">Reference proteome</keyword>
<evidence type="ECO:0000313" key="1">
    <source>
        <dbReference type="EMBL" id="MBV6322421.1"/>
    </source>
</evidence>
<evidence type="ECO:0000313" key="3">
    <source>
        <dbReference type="Proteomes" id="UP001155901"/>
    </source>
</evidence>
<dbReference type="RefSeq" id="WP_217943196.1">
    <property type="nucleotide sequence ID" value="NZ_JAHTGR010000008.1"/>
</dbReference>